<feature type="domain" description="NADP-dependent oxidoreductase" evidence="2">
    <location>
        <begin position="14"/>
        <end position="300"/>
    </location>
</feature>
<evidence type="ECO:0000313" key="4">
    <source>
        <dbReference type="Proteomes" id="UP001550603"/>
    </source>
</evidence>
<dbReference type="PANTHER" id="PTHR43625:SF77">
    <property type="entry name" value="ALDO-KETO REDUCTASE"/>
    <property type="match status" value="1"/>
</dbReference>
<keyword evidence="4" id="KW-1185">Reference proteome</keyword>
<dbReference type="Pfam" id="PF00248">
    <property type="entry name" value="Aldo_ket_red"/>
    <property type="match status" value="1"/>
</dbReference>
<dbReference type="SUPFAM" id="SSF51430">
    <property type="entry name" value="NAD(P)-linked oxidoreductase"/>
    <property type="match status" value="1"/>
</dbReference>
<protein>
    <submittedName>
        <fullName evidence="3">Aldo/keto reductase</fullName>
    </submittedName>
</protein>
<dbReference type="Proteomes" id="UP001550603">
    <property type="component" value="Unassembled WGS sequence"/>
</dbReference>
<evidence type="ECO:0000259" key="2">
    <source>
        <dbReference type="Pfam" id="PF00248"/>
    </source>
</evidence>
<gene>
    <name evidence="3" type="ORF">ABZ568_07055</name>
</gene>
<evidence type="ECO:0000313" key="3">
    <source>
        <dbReference type="EMBL" id="MEU2266184.1"/>
    </source>
</evidence>
<reference evidence="3 4" key="1">
    <citation type="submission" date="2024-06" db="EMBL/GenBank/DDBJ databases">
        <title>The Natural Products Discovery Center: Release of the First 8490 Sequenced Strains for Exploring Actinobacteria Biosynthetic Diversity.</title>
        <authorList>
            <person name="Kalkreuter E."/>
            <person name="Kautsar S.A."/>
            <person name="Yang D."/>
            <person name="Bader C.D."/>
            <person name="Teijaro C.N."/>
            <person name="Fluegel L."/>
            <person name="Davis C.M."/>
            <person name="Simpson J.R."/>
            <person name="Lauterbach L."/>
            <person name="Steele A.D."/>
            <person name="Gui C."/>
            <person name="Meng S."/>
            <person name="Li G."/>
            <person name="Viehrig K."/>
            <person name="Ye F."/>
            <person name="Su P."/>
            <person name="Kiefer A.F."/>
            <person name="Nichols A."/>
            <person name="Cepeda A.J."/>
            <person name="Yan W."/>
            <person name="Fan B."/>
            <person name="Jiang Y."/>
            <person name="Adhikari A."/>
            <person name="Zheng C.-J."/>
            <person name="Schuster L."/>
            <person name="Cowan T.M."/>
            <person name="Smanski M.J."/>
            <person name="Chevrette M.G."/>
            <person name="De Carvalho L.P.S."/>
            <person name="Shen B."/>
        </authorList>
    </citation>
    <scope>NUCLEOTIDE SEQUENCE [LARGE SCALE GENOMIC DNA]</scope>
    <source>
        <strain evidence="3 4">NPDC019583</strain>
    </source>
</reference>
<dbReference type="RefSeq" id="WP_359786320.1">
    <property type="nucleotide sequence ID" value="NZ_JBEYBN010000007.1"/>
</dbReference>
<sequence>MRTRILGQLQVCAVGLGTMGFSHGYGPAVSDPEAVDLIRKAFDLGCTFFDTAEVYADGANENLVGRAPAPIRDQVVIATKFYLDGSHTRTELGRQIRAHLEASLARLGTDHVELYYQHRVPDSIPVEDVAAVMGELIAEGKILGWGQPQATEEQIRRAHAITPLTAVQSEYSIMERMWERDVIPACEELGIGFVPFSPLASGFLSGMVSGDDIYTGDDARRVITRFHKDNVRANQPLVDLLTSFADHKGATPAQISLAWMLHKKDFIVPIPGSRKLHRIQENLDAAELDLIDEEFARIESELAKIERHGNRTDEDVMSLKKLLETDQ</sequence>
<accession>A0ABV2XQA4</accession>
<dbReference type="InterPro" id="IPR036812">
    <property type="entry name" value="NAD(P)_OxRdtase_dom_sf"/>
</dbReference>
<dbReference type="PANTHER" id="PTHR43625">
    <property type="entry name" value="AFLATOXIN B1 ALDEHYDE REDUCTASE"/>
    <property type="match status" value="1"/>
</dbReference>
<dbReference type="InterPro" id="IPR050791">
    <property type="entry name" value="Aldo-Keto_reductase"/>
</dbReference>
<dbReference type="InterPro" id="IPR023210">
    <property type="entry name" value="NADP_OxRdtase_dom"/>
</dbReference>
<organism evidence="3 4">
    <name type="scientific">Streptomyces olindensis</name>
    <dbReference type="NCBI Taxonomy" id="358823"/>
    <lineage>
        <taxon>Bacteria</taxon>
        <taxon>Bacillati</taxon>
        <taxon>Actinomycetota</taxon>
        <taxon>Actinomycetes</taxon>
        <taxon>Kitasatosporales</taxon>
        <taxon>Streptomycetaceae</taxon>
        <taxon>Streptomyces</taxon>
    </lineage>
</organism>
<dbReference type="EMBL" id="JBEYBN010000007">
    <property type="protein sequence ID" value="MEU2266184.1"/>
    <property type="molecule type" value="Genomic_DNA"/>
</dbReference>
<evidence type="ECO:0000256" key="1">
    <source>
        <dbReference type="ARBA" id="ARBA00023002"/>
    </source>
</evidence>
<dbReference type="Gene3D" id="3.20.20.100">
    <property type="entry name" value="NADP-dependent oxidoreductase domain"/>
    <property type="match status" value="1"/>
</dbReference>
<name>A0ABV2XQA4_9ACTN</name>
<comment type="caution">
    <text evidence="3">The sequence shown here is derived from an EMBL/GenBank/DDBJ whole genome shotgun (WGS) entry which is preliminary data.</text>
</comment>
<proteinExistence type="predicted"/>
<keyword evidence="1" id="KW-0560">Oxidoreductase</keyword>